<evidence type="ECO:0000256" key="2">
    <source>
        <dbReference type="ARBA" id="ARBA00010488"/>
    </source>
</evidence>
<dbReference type="Gene3D" id="3.40.50.11820">
    <property type="match status" value="1"/>
</dbReference>
<dbReference type="Proteomes" id="UP001203665">
    <property type="component" value="Unassembled WGS sequence"/>
</dbReference>
<protein>
    <submittedName>
        <fullName evidence="7">CDP-glycerol glycerophosphotransferase family protein</fullName>
    </submittedName>
</protein>
<keyword evidence="4" id="KW-0808">Transferase</keyword>
<dbReference type="InterPro" id="IPR051612">
    <property type="entry name" value="Teichoic_Acid_Biosynth"/>
</dbReference>
<evidence type="ECO:0000256" key="1">
    <source>
        <dbReference type="ARBA" id="ARBA00004202"/>
    </source>
</evidence>
<comment type="subcellular location">
    <subcellularLocation>
        <location evidence="1">Cell membrane</location>
        <topology evidence="1">Peripheral membrane protein</topology>
    </subcellularLocation>
</comment>
<dbReference type="InterPro" id="IPR043148">
    <property type="entry name" value="TagF_C"/>
</dbReference>
<evidence type="ECO:0000256" key="5">
    <source>
        <dbReference type="ARBA" id="ARBA00022944"/>
    </source>
</evidence>
<gene>
    <name evidence="7" type="ORF">NDM98_09730</name>
</gene>
<evidence type="ECO:0000256" key="3">
    <source>
        <dbReference type="ARBA" id="ARBA00022475"/>
    </source>
</evidence>
<dbReference type="SUPFAM" id="SSF53756">
    <property type="entry name" value="UDP-Glycosyltransferase/glycogen phosphorylase"/>
    <property type="match status" value="1"/>
</dbReference>
<keyword evidence="8" id="KW-1185">Reference proteome</keyword>
<dbReference type="InterPro" id="IPR007554">
    <property type="entry name" value="Glycerophosphate_synth"/>
</dbReference>
<keyword evidence="3" id="KW-1003">Cell membrane</keyword>
<comment type="caution">
    <text evidence="7">The sequence shown here is derived from an EMBL/GenBank/DDBJ whole genome shotgun (WGS) entry which is preliminary data.</text>
</comment>
<dbReference type="Gene3D" id="3.40.50.12580">
    <property type="match status" value="1"/>
</dbReference>
<keyword evidence="6" id="KW-0472">Membrane</keyword>
<dbReference type="Pfam" id="PF04464">
    <property type="entry name" value="Glyphos_transf"/>
    <property type="match status" value="1"/>
</dbReference>
<dbReference type="InterPro" id="IPR043149">
    <property type="entry name" value="TagF_N"/>
</dbReference>
<name>A0ABT0XJ46_9BACI</name>
<reference evidence="7" key="1">
    <citation type="submission" date="2022-06" db="EMBL/GenBank/DDBJ databases">
        <title>Alkalicoccobacillus porphyridii sp. nov., isolated from a marine red alga, Porphyridium purpureum and reclassification of Shouchella plakortidis and Shouchella gibsonii as Alkalicoccobacillus plakortidis comb. nov. and Alkalicoccobacillus gibsonii comb. nov.</title>
        <authorList>
            <person name="Kim K.H."/>
            <person name="Lee J.K."/>
            <person name="Han D.M."/>
            <person name="Baek J.H."/>
            <person name="Jeon C.O."/>
        </authorList>
    </citation>
    <scope>NUCLEOTIDE SEQUENCE</scope>
    <source>
        <strain evidence="7">DSM 19153</strain>
    </source>
</reference>
<proteinExistence type="inferred from homology"/>
<accession>A0ABT0XJ46</accession>
<dbReference type="PANTHER" id="PTHR37316">
    <property type="entry name" value="TEICHOIC ACID GLYCEROL-PHOSPHATE PRIMASE"/>
    <property type="match status" value="1"/>
</dbReference>
<keyword evidence="5" id="KW-0777">Teichoic acid biosynthesis</keyword>
<evidence type="ECO:0000256" key="6">
    <source>
        <dbReference type="ARBA" id="ARBA00023136"/>
    </source>
</evidence>
<dbReference type="EMBL" id="JAMQJY010000001">
    <property type="protein sequence ID" value="MCM2675745.1"/>
    <property type="molecule type" value="Genomic_DNA"/>
</dbReference>
<evidence type="ECO:0000313" key="8">
    <source>
        <dbReference type="Proteomes" id="UP001203665"/>
    </source>
</evidence>
<dbReference type="RefSeq" id="WP_251606878.1">
    <property type="nucleotide sequence ID" value="NZ_JAMQJY010000001.1"/>
</dbReference>
<evidence type="ECO:0000256" key="4">
    <source>
        <dbReference type="ARBA" id="ARBA00022679"/>
    </source>
</evidence>
<evidence type="ECO:0000313" key="7">
    <source>
        <dbReference type="EMBL" id="MCM2675745.1"/>
    </source>
</evidence>
<dbReference type="PANTHER" id="PTHR37316:SF2">
    <property type="entry name" value="TEICHOIC ACID RIBITOL-PHOSPHATE POLYMERASE TARK"/>
    <property type="match status" value="1"/>
</dbReference>
<comment type="similarity">
    <text evidence="2">Belongs to the CDP-glycerol glycerophosphotransferase family.</text>
</comment>
<organism evidence="7 8">
    <name type="scientific">Alkalicoccobacillus plakortidis</name>
    <dbReference type="NCBI Taxonomy" id="444060"/>
    <lineage>
        <taxon>Bacteria</taxon>
        <taxon>Bacillati</taxon>
        <taxon>Bacillota</taxon>
        <taxon>Bacilli</taxon>
        <taxon>Bacillales</taxon>
        <taxon>Bacillaceae</taxon>
        <taxon>Alkalicoccobacillus</taxon>
    </lineage>
</organism>
<sequence>MGEDGLGMENLNAEFGNRKRKWFQLNGDEKIKKFHFKIARSLFKFIFVSLYLSFCLIPIKKNQILFASDSRSDLSGNFLFIFEEIKRQKLNIDCKFMLKENVRKNPLTYVKLAYLLATSKKIIVDDYYAYVYPLKIRKEAELIQVWHAVGAFKRFGHSRAGLPGAPSSNSRTHRNYTKAIVSSNSVISYYAEGFGIEEQKVKSIGVPRTDVFFDDSYKKSKKEELYKTYPFTKGKKVIMFAPTFRGKGKTTAYFPFDQIDFKSIYEDLNEEYIFILKLHPFVKEQFKLPQEYKDFYYDFSAYREINDLLLISDVLITDYSSVCFEYALLNKPMVFFAFDVDEYTRNRDFYFSYKDFIPGPIVKTTNELISSIHQKDFNQEKVNKFVDLFYDQKDGKSSKRFVDILLKDN</sequence>